<name>A0A897NUF7_9EURY</name>
<accession>A0A897NUF7</accession>
<evidence type="ECO:0000256" key="1">
    <source>
        <dbReference type="ARBA" id="ARBA00001947"/>
    </source>
</evidence>
<evidence type="ECO:0000256" key="4">
    <source>
        <dbReference type="ARBA" id="ARBA00022833"/>
    </source>
</evidence>
<dbReference type="Gene3D" id="3.60.15.10">
    <property type="entry name" value="Ribonuclease Z/Hydroxyacylglutathione hydrolase-like"/>
    <property type="match status" value="1"/>
</dbReference>
<dbReference type="RefSeq" id="WP_229122286.1">
    <property type="nucleotide sequence ID" value="NZ_CP064791.1"/>
</dbReference>
<comment type="cofactor">
    <cofactor evidence="1">
        <name>Zn(2+)</name>
        <dbReference type="ChEBI" id="CHEBI:29105"/>
    </cofactor>
</comment>
<dbReference type="SMART" id="SM00849">
    <property type="entry name" value="Lactamase_B"/>
    <property type="match status" value="1"/>
</dbReference>
<evidence type="ECO:0000256" key="2">
    <source>
        <dbReference type="ARBA" id="ARBA00022723"/>
    </source>
</evidence>
<dbReference type="GO" id="GO:0016787">
    <property type="term" value="F:hydrolase activity"/>
    <property type="evidence" value="ECO:0007669"/>
    <property type="project" value="UniProtKB-KW"/>
</dbReference>
<dbReference type="GeneID" id="68857444"/>
<dbReference type="InterPro" id="IPR036866">
    <property type="entry name" value="RibonucZ/Hydroxyglut_hydro"/>
</dbReference>
<proteinExistence type="predicted"/>
<protein>
    <submittedName>
        <fullName evidence="6">Metal-dependent hydrolase of the beta-lactamase superfamily II</fullName>
    </submittedName>
</protein>
<feature type="domain" description="Metallo-beta-lactamase" evidence="5">
    <location>
        <begin position="13"/>
        <end position="167"/>
    </location>
</feature>
<dbReference type="GO" id="GO:0046872">
    <property type="term" value="F:metal ion binding"/>
    <property type="evidence" value="ECO:0007669"/>
    <property type="project" value="UniProtKB-KW"/>
</dbReference>
<reference evidence="6 7" key="1">
    <citation type="submission" date="2020-11" db="EMBL/GenBank/DDBJ databases">
        <title>Carbohydrate-dependent, anaerobic sulfur respiration: A novel catabolism in halophilic archaea.</title>
        <authorList>
            <person name="Sorokin D.Y."/>
            <person name="Messina E."/>
            <person name="Smedile F."/>
            <person name="La Cono V."/>
            <person name="Hallsworth J.E."/>
            <person name="Yakimov M.M."/>
        </authorList>
    </citation>
    <scope>NUCLEOTIDE SEQUENCE [LARGE SCALE GENOMIC DNA]</scope>
    <source>
        <strain evidence="6 7">HSR-Est</strain>
    </source>
</reference>
<dbReference type="EMBL" id="CP064791">
    <property type="protein sequence ID" value="QSG14349.1"/>
    <property type="molecule type" value="Genomic_DNA"/>
</dbReference>
<dbReference type="CDD" id="cd06262">
    <property type="entry name" value="metallo-hydrolase-like_MBL-fold"/>
    <property type="match status" value="1"/>
</dbReference>
<evidence type="ECO:0000259" key="5">
    <source>
        <dbReference type="SMART" id="SM00849"/>
    </source>
</evidence>
<dbReference type="Proteomes" id="UP000663292">
    <property type="component" value="Chromosome"/>
</dbReference>
<dbReference type="AlphaFoldDB" id="A0A897NUF7"/>
<keyword evidence="2" id="KW-0479">Metal-binding</keyword>
<dbReference type="SUPFAM" id="SSF56281">
    <property type="entry name" value="Metallo-hydrolase/oxidoreductase"/>
    <property type="match status" value="1"/>
</dbReference>
<keyword evidence="7" id="KW-1185">Reference proteome</keyword>
<dbReference type="Pfam" id="PF00753">
    <property type="entry name" value="Lactamase_B"/>
    <property type="match status" value="1"/>
</dbReference>
<dbReference type="InterPro" id="IPR001279">
    <property type="entry name" value="Metallo-B-lactamas"/>
</dbReference>
<evidence type="ECO:0000313" key="6">
    <source>
        <dbReference type="EMBL" id="QSG14349.1"/>
    </source>
</evidence>
<organism evidence="6 7">
    <name type="scientific">Halapricum desulfuricans</name>
    <dbReference type="NCBI Taxonomy" id="2841257"/>
    <lineage>
        <taxon>Archaea</taxon>
        <taxon>Methanobacteriati</taxon>
        <taxon>Methanobacteriota</taxon>
        <taxon>Stenosarchaea group</taxon>
        <taxon>Halobacteria</taxon>
        <taxon>Halobacteriales</taxon>
        <taxon>Haloarculaceae</taxon>
        <taxon>Halapricum</taxon>
    </lineage>
</organism>
<dbReference type="PANTHER" id="PTHR46233:SF3">
    <property type="entry name" value="HYDROXYACYLGLUTATHIONE HYDROLASE GLOC"/>
    <property type="match status" value="1"/>
</dbReference>
<dbReference type="PANTHER" id="PTHR46233">
    <property type="entry name" value="HYDROXYACYLGLUTATHIONE HYDROLASE GLOC"/>
    <property type="match status" value="1"/>
</dbReference>
<evidence type="ECO:0000313" key="7">
    <source>
        <dbReference type="Proteomes" id="UP000663292"/>
    </source>
</evidence>
<gene>
    <name evidence="6" type="ORF">HSEST_0805</name>
</gene>
<sequence length="192" mass="20653">MIPNLAAGEQVFTSNVFLVTGERTVLVDVGNDFDVCGAVREHVEDIDAVVLTHTHPDHVGNLDSVVETFDVDVWGYDPDQPGVDHAIADGETVQLGDDAYTALHTPGHKDDHLCFFAPGSGILFAGDLIFANGGFGRTDLAEGDRELLIESIERVRETVDETLGEMHCGHGPSVDSDPYEHVELAAQAARFG</sequence>
<keyword evidence="3 6" id="KW-0378">Hydrolase</keyword>
<dbReference type="InterPro" id="IPR051453">
    <property type="entry name" value="MBL_Glyoxalase_II"/>
</dbReference>
<keyword evidence="4" id="KW-0862">Zinc</keyword>
<evidence type="ECO:0000256" key="3">
    <source>
        <dbReference type="ARBA" id="ARBA00022801"/>
    </source>
</evidence>